<sequence>FTQICHIGVDTVHLCVDTSSLSQKPVLKIPLKESLEHSRRRALEWKMLLRPEGEQQSAAKGKKKEKKKEKKGRSSWL</sequence>
<proteinExistence type="predicted"/>
<dbReference type="Proteomes" id="UP000652761">
    <property type="component" value="Unassembled WGS sequence"/>
</dbReference>
<feature type="non-terminal residue" evidence="2">
    <location>
        <position position="77"/>
    </location>
</feature>
<evidence type="ECO:0000313" key="3">
    <source>
        <dbReference type="Proteomes" id="UP000652761"/>
    </source>
</evidence>
<comment type="caution">
    <text evidence="2">The sequence shown here is derived from an EMBL/GenBank/DDBJ whole genome shotgun (WGS) entry which is preliminary data.</text>
</comment>
<gene>
    <name evidence="2" type="ORF">Taro_033989</name>
</gene>
<feature type="non-terminal residue" evidence="2">
    <location>
        <position position="1"/>
    </location>
</feature>
<name>A0A843W1M2_COLES</name>
<feature type="region of interest" description="Disordered" evidence="1">
    <location>
        <begin position="51"/>
        <end position="77"/>
    </location>
</feature>
<evidence type="ECO:0000256" key="1">
    <source>
        <dbReference type="SAM" id="MobiDB-lite"/>
    </source>
</evidence>
<protein>
    <submittedName>
        <fullName evidence="2">Uncharacterized protein</fullName>
    </submittedName>
</protein>
<organism evidence="2 3">
    <name type="scientific">Colocasia esculenta</name>
    <name type="common">Wild taro</name>
    <name type="synonym">Arum esculentum</name>
    <dbReference type="NCBI Taxonomy" id="4460"/>
    <lineage>
        <taxon>Eukaryota</taxon>
        <taxon>Viridiplantae</taxon>
        <taxon>Streptophyta</taxon>
        <taxon>Embryophyta</taxon>
        <taxon>Tracheophyta</taxon>
        <taxon>Spermatophyta</taxon>
        <taxon>Magnoliopsida</taxon>
        <taxon>Liliopsida</taxon>
        <taxon>Araceae</taxon>
        <taxon>Aroideae</taxon>
        <taxon>Colocasieae</taxon>
        <taxon>Colocasia</taxon>
    </lineage>
</organism>
<evidence type="ECO:0000313" key="2">
    <source>
        <dbReference type="EMBL" id="MQM01237.1"/>
    </source>
</evidence>
<keyword evidence="3" id="KW-1185">Reference proteome</keyword>
<accession>A0A843W1M2</accession>
<dbReference type="EMBL" id="NMUH01002641">
    <property type="protein sequence ID" value="MQM01237.1"/>
    <property type="molecule type" value="Genomic_DNA"/>
</dbReference>
<dbReference type="AlphaFoldDB" id="A0A843W1M2"/>
<feature type="compositionally biased region" description="Basic residues" evidence="1">
    <location>
        <begin position="60"/>
        <end position="77"/>
    </location>
</feature>
<reference evidence="2" key="1">
    <citation type="submission" date="2017-07" db="EMBL/GenBank/DDBJ databases">
        <title>Taro Niue Genome Assembly and Annotation.</title>
        <authorList>
            <person name="Atibalentja N."/>
            <person name="Keating K."/>
            <person name="Fields C.J."/>
        </authorList>
    </citation>
    <scope>NUCLEOTIDE SEQUENCE</scope>
    <source>
        <strain evidence="2">Niue_2</strain>
        <tissue evidence="2">Leaf</tissue>
    </source>
</reference>